<accession>A0ACC6T332</accession>
<evidence type="ECO:0000313" key="1">
    <source>
        <dbReference type="EMBL" id="MER9286340.1"/>
    </source>
</evidence>
<keyword evidence="2" id="KW-1185">Reference proteome</keyword>
<name>A0ACC6T332_9HYPH</name>
<dbReference type="EMBL" id="JAMYRI010000012">
    <property type="protein sequence ID" value="MER9286340.1"/>
    <property type="molecule type" value="Genomic_DNA"/>
</dbReference>
<reference evidence="1 2" key="1">
    <citation type="journal article" date="2024" name="Proc. Natl. Acad. Sci. U.S.A.">
        <title>The evolutionary genomics of adaptation to stress in wild rhizobium bacteria.</title>
        <authorList>
            <person name="Kehlet-Delgado H."/>
            <person name="Montoya A.P."/>
            <person name="Jensen K.T."/>
            <person name="Wendlandt C.E."/>
            <person name="Dexheimer C."/>
            <person name="Roberts M."/>
            <person name="Torres Martinez L."/>
            <person name="Friesen M.L."/>
            <person name="Griffitts J.S."/>
            <person name="Porter S.S."/>
        </authorList>
    </citation>
    <scope>NUCLEOTIDE SEQUENCE [LARGE SCALE GENOMIC DNA]</scope>
    <source>
        <strain evidence="1 2">M0468</strain>
    </source>
</reference>
<comment type="caution">
    <text evidence="1">The sequence shown here is derived from an EMBL/GenBank/DDBJ whole genome shotgun (WGS) entry which is preliminary data.</text>
</comment>
<proteinExistence type="predicted"/>
<organism evidence="1 2">
    <name type="scientific">Mesorhizobium australicum</name>
    <dbReference type="NCBI Taxonomy" id="536018"/>
    <lineage>
        <taxon>Bacteria</taxon>
        <taxon>Pseudomonadati</taxon>
        <taxon>Pseudomonadota</taxon>
        <taxon>Alphaproteobacteria</taxon>
        <taxon>Hyphomicrobiales</taxon>
        <taxon>Phyllobacteriaceae</taxon>
        <taxon>Mesorhizobium</taxon>
    </lineage>
</organism>
<sequence>MRILFRLVAAVATVLVGQTAVAEPLTLIIARAVAVPDSVSGQAMLSLKLTPDSGKAFARFTGANVGNIVDLSINGAVVTSPRIAEPIRGGEIMVSGTFKPGEVERIAERISAGDAKVEVDVKSE</sequence>
<protein>
    <submittedName>
        <fullName evidence="1">Uncharacterized protein</fullName>
    </submittedName>
</protein>
<evidence type="ECO:0000313" key="2">
    <source>
        <dbReference type="Proteomes" id="UP001480082"/>
    </source>
</evidence>
<gene>
    <name evidence="1" type="ORF">NKI81_20645</name>
</gene>
<dbReference type="Proteomes" id="UP001480082">
    <property type="component" value="Unassembled WGS sequence"/>
</dbReference>